<dbReference type="AlphaFoldDB" id="A0A397VM57"/>
<accession>A0A397VM57</accession>
<dbReference type="EMBL" id="QKWP01000280">
    <property type="protein sequence ID" value="RIB23062.1"/>
    <property type="molecule type" value="Genomic_DNA"/>
</dbReference>
<dbReference type="Proteomes" id="UP000266673">
    <property type="component" value="Unassembled WGS sequence"/>
</dbReference>
<dbReference type="OrthoDB" id="2443506at2759"/>
<proteinExistence type="predicted"/>
<sequence length="178" mass="20117">MARSKIYRKIKPFLLNITDVNLHKKTERAQKILKLFGEGGADTQIQQIINQVVSKTVPKCYNQVNIEVSASPISPSNPTHDYVINDFSKSNENQKVISIPNWNAHITEPFSSNDISNIEKILSKETRNQVINKLTTHFIDSPKLDKNNSIDTEEPGILLDDVLKAYSGNSKQIQELKT</sequence>
<name>A0A397VM57_9GLOM</name>
<gene>
    <name evidence="1" type="ORF">C2G38_2172319</name>
</gene>
<evidence type="ECO:0000313" key="2">
    <source>
        <dbReference type="Proteomes" id="UP000266673"/>
    </source>
</evidence>
<evidence type="ECO:0000313" key="1">
    <source>
        <dbReference type="EMBL" id="RIB23062.1"/>
    </source>
</evidence>
<organism evidence="1 2">
    <name type="scientific">Gigaspora rosea</name>
    <dbReference type="NCBI Taxonomy" id="44941"/>
    <lineage>
        <taxon>Eukaryota</taxon>
        <taxon>Fungi</taxon>
        <taxon>Fungi incertae sedis</taxon>
        <taxon>Mucoromycota</taxon>
        <taxon>Glomeromycotina</taxon>
        <taxon>Glomeromycetes</taxon>
        <taxon>Diversisporales</taxon>
        <taxon>Gigasporaceae</taxon>
        <taxon>Gigaspora</taxon>
    </lineage>
</organism>
<reference evidence="1 2" key="1">
    <citation type="submission" date="2018-06" db="EMBL/GenBank/DDBJ databases">
        <title>Comparative genomics reveals the genomic features of Rhizophagus irregularis, R. cerebriforme, R. diaphanum and Gigaspora rosea, and their symbiotic lifestyle signature.</title>
        <authorList>
            <person name="Morin E."/>
            <person name="San Clemente H."/>
            <person name="Chen E.C.H."/>
            <person name="De La Providencia I."/>
            <person name="Hainaut M."/>
            <person name="Kuo A."/>
            <person name="Kohler A."/>
            <person name="Murat C."/>
            <person name="Tang N."/>
            <person name="Roy S."/>
            <person name="Loubradou J."/>
            <person name="Henrissat B."/>
            <person name="Grigoriev I.V."/>
            <person name="Corradi N."/>
            <person name="Roux C."/>
            <person name="Martin F.M."/>
        </authorList>
    </citation>
    <scope>NUCLEOTIDE SEQUENCE [LARGE SCALE GENOMIC DNA]</scope>
    <source>
        <strain evidence="1 2">DAOM 194757</strain>
    </source>
</reference>
<comment type="caution">
    <text evidence="1">The sequence shown here is derived from an EMBL/GenBank/DDBJ whole genome shotgun (WGS) entry which is preliminary data.</text>
</comment>
<protein>
    <submittedName>
        <fullName evidence="1">Uncharacterized protein</fullName>
    </submittedName>
</protein>
<keyword evidence="2" id="KW-1185">Reference proteome</keyword>